<accession>A0A347WIZ2</accession>
<evidence type="ECO:0000259" key="3">
    <source>
        <dbReference type="Pfam" id="PF13556"/>
    </source>
</evidence>
<keyword evidence="1" id="KW-0175">Coiled coil</keyword>
<dbReference type="InterPro" id="IPR042070">
    <property type="entry name" value="PucR_C-HTH_sf"/>
</dbReference>
<name>A0A347WIZ2_9LACT</name>
<proteinExistence type="predicted"/>
<gene>
    <name evidence="4" type="ORF">CL176_02840</name>
</gene>
<dbReference type="RefSeq" id="WP_118989969.1">
    <property type="nucleotide sequence ID" value="NZ_CP023434.1"/>
</dbReference>
<protein>
    <submittedName>
        <fullName evidence="4">Transcriptional regulator</fullName>
    </submittedName>
</protein>
<feature type="coiled-coil region" evidence="1">
    <location>
        <begin position="370"/>
        <end position="397"/>
    </location>
</feature>
<dbReference type="Pfam" id="PF07905">
    <property type="entry name" value="PucR"/>
    <property type="match status" value="1"/>
</dbReference>
<dbReference type="Proteomes" id="UP000263232">
    <property type="component" value="Chromosome"/>
</dbReference>
<dbReference type="AlphaFoldDB" id="A0A347WIZ2"/>
<dbReference type="InterPro" id="IPR051448">
    <property type="entry name" value="CdaR-like_regulators"/>
</dbReference>
<reference evidence="4 5" key="1">
    <citation type="submission" date="2017-09" db="EMBL/GenBank/DDBJ databases">
        <title>Complete genome sequence of Oxytococcus suis strain ZY16052.</title>
        <authorList>
            <person name="Li F."/>
        </authorList>
    </citation>
    <scope>NUCLEOTIDE SEQUENCE [LARGE SCALE GENOMIC DNA]</scope>
    <source>
        <strain evidence="4 5">ZY16052</strain>
    </source>
</reference>
<dbReference type="OrthoDB" id="142218at2"/>
<evidence type="ECO:0000259" key="2">
    <source>
        <dbReference type="Pfam" id="PF07905"/>
    </source>
</evidence>
<dbReference type="KEGG" id="abae:CL176_02840"/>
<dbReference type="PANTHER" id="PTHR33744:SF1">
    <property type="entry name" value="DNA-BINDING TRANSCRIPTIONAL ACTIVATOR ADER"/>
    <property type="match status" value="1"/>
</dbReference>
<evidence type="ECO:0000313" key="4">
    <source>
        <dbReference type="EMBL" id="AXY25049.1"/>
    </source>
</evidence>
<keyword evidence="5" id="KW-1185">Reference proteome</keyword>
<evidence type="ECO:0000256" key="1">
    <source>
        <dbReference type="SAM" id="Coils"/>
    </source>
</evidence>
<feature type="domain" description="PucR C-terminal helix-turn-helix" evidence="3">
    <location>
        <begin position="478"/>
        <end position="535"/>
    </location>
</feature>
<feature type="domain" description="Purine catabolism PurC-like" evidence="2">
    <location>
        <begin position="26"/>
        <end position="123"/>
    </location>
</feature>
<evidence type="ECO:0000313" key="5">
    <source>
        <dbReference type="Proteomes" id="UP000263232"/>
    </source>
</evidence>
<dbReference type="Pfam" id="PF13556">
    <property type="entry name" value="HTH_30"/>
    <property type="match status" value="1"/>
</dbReference>
<dbReference type="PANTHER" id="PTHR33744">
    <property type="entry name" value="CARBOHYDRATE DIACID REGULATOR"/>
    <property type="match status" value="1"/>
</dbReference>
<dbReference type="EMBL" id="CP023434">
    <property type="protein sequence ID" value="AXY25049.1"/>
    <property type="molecule type" value="Genomic_DNA"/>
</dbReference>
<sequence>MTQLKELLSISHIPDLDILTKDCTVTDKTVASIDMTETPDVAQYISEHCLILTTGMIYQDNQQGLIPLIDSLIAANASGLAIKTGRFLNGEIQPDVIAYANQMNFPLINIPDKYPLGPLLHQLTNYMQDRRQKELEFALEIQSNLSSLVLNNISIEQTINELAKAIQCPIILLDPFKDPMAYSGFFLNHTDLLTKIAEAVKYRFQQEKIPNDYITLDLDQNGPFNLSVSQLHVLNHFPHYLLVMNPESMTYPTSRFAIDQAALVLSYILFKEENIDQLYQHTLSQYLLDDLADKPNQSSNLLDLKVHLKLQHSNYYHAIAIHDIAALKPAYNPLKLREKHILITRWLNQYVSQYFNSPLVIFQENQTSPILILQEKRTNLEKILKQLQQQLTESIDIKLIFSIGQVVKKPEDIPLSISEAEIAFDRRLEQNNNNDFVYYDESEISRLFQKIDHEEIHYFCKNVLKELAYPKSDNHKELRKTLAVYLDSQCETTTTAKTLYIHRNTVKYRIEKCEDIFGKDIREPKTSLELRLALTLSENQHN</sequence>
<organism evidence="4 5">
    <name type="scientific">Suicoccus acidiformans</name>
    <dbReference type="NCBI Taxonomy" id="2036206"/>
    <lineage>
        <taxon>Bacteria</taxon>
        <taxon>Bacillati</taxon>
        <taxon>Bacillota</taxon>
        <taxon>Bacilli</taxon>
        <taxon>Lactobacillales</taxon>
        <taxon>Aerococcaceae</taxon>
        <taxon>Suicoccus</taxon>
    </lineage>
</organism>
<dbReference type="InterPro" id="IPR012914">
    <property type="entry name" value="PucR_dom"/>
</dbReference>
<dbReference type="Gene3D" id="1.10.10.2840">
    <property type="entry name" value="PucR C-terminal helix-turn-helix domain"/>
    <property type="match status" value="1"/>
</dbReference>
<dbReference type="InterPro" id="IPR025736">
    <property type="entry name" value="PucR_C-HTH_dom"/>
</dbReference>